<dbReference type="AlphaFoldDB" id="A0A8J2PGH9"/>
<evidence type="ECO:0000313" key="3">
    <source>
        <dbReference type="EMBL" id="CAG7822403.1"/>
    </source>
</evidence>
<protein>
    <submittedName>
        <fullName evidence="3">Uncharacterized protein</fullName>
    </submittedName>
</protein>
<keyword evidence="4" id="KW-1185">Reference proteome</keyword>
<dbReference type="EMBL" id="CAJVCH010526246">
    <property type="protein sequence ID" value="CAG7822403.1"/>
    <property type="molecule type" value="Genomic_DNA"/>
</dbReference>
<accession>A0A8J2PGH9</accession>
<feature type="signal peptide" evidence="2">
    <location>
        <begin position="1"/>
        <end position="18"/>
    </location>
</feature>
<evidence type="ECO:0000313" key="4">
    <source>
        <dbReference type="Proteomes" id="UP000708208"/>
    </source>
</evidence>
<evidence type="ECO:0000256" key="1">
    <source>
        <dbReference type="SAM" id="Coils"/>
    </source>
</evidence>
<name>A0A8J2PGH9_9HEXA</name>
<keyword evidence="2" id="KW-0732">Signal</keyword>
<feature type="coiled-coil region" evidence="1">
    <location>
        <begin position="591"/>
        <end position="663"/>
    </location>
</feature>
<sequence>MKTLIALGLMTLLSSAIALPQLLSPRPKTSNGTETTEDVEDIAEHTLTLIAKGQAEIPLEDVHKDVVLIIGNAGAGKTTLAKFLTGEDLESYEADSRFLIKDAEGDIRNDPTSAHKSFFPDLLTDNTTNTSYYDLPGFSDFRNASIEIANGIFMKIVADHVEKIKLLFVVPVFSLQKEVNHKNFRTLFDHATDFIKNPKKFEKAIALVLTKVDPALEDDKVLEEIVSFLKSAKTTLNTTFEDETKRVQVEQIIDAFLTQDTNGTYHRIGLFKRPKQAGMINQMEYFEKLLPKLRSIIEENIEYVSHEPFDFGLTISTKVHKYINAIAEKVRENFKKGLARLADSIGNHYELLINTHPLAAVVGTVAKDTTVLDSMTQSLINSTTRQEFIEILIQGLVQVSVPSNDFLAGILFQQSNLEFIEIIEGNETSPLIQEWSSPLNETVVFLKEQMGKMLEMLNSRMDQEVEKTVTTLEAKYSAERNSENENYHMADLIIFEAMISQMNDKTLFNELLHLTSNSINNLHVNASFSIDSLELEEDIEISNYPQLKQQTWIERFQQLVQKLQTDFTTEGTLLDFDTTTAFETISEDNDVQYTQEEKNELRALRDQVENLTGQISAMATEIKMTEHQKKDLESRISEFNKSLQELHKKKSNLRQLLTALKQKLGGTVVQEVVDDSDDLPPITTDYGICASVCKNFTYSYNWCYLKKFRYNDYYWDYCTPHTESAAQPEETLSTHGLPCKSECKLEEDVYKCSTDRFGIGSKFEKSDFCSPRAGYDYRNRKCKGNCFESAGNKVCWLETGKRSMCSF</sequence>
<feature type="chain" id="PRO_5035173780" evidence="2">
    <location>
        <begin position="19"/>
        <end position="807"/>
    </location>
</feature>
<dbReference type="Proteomes" id="UP000708208">
    <property type="component" value="Unassembled WGS sequence"/>
</dbReference>
<reference evidence="3" key="1">
    <citation type="submission" date="2021-06" db="EMBL/GenBank/DDBJ databases">
        <authorList>
            <person name="Hodson N. C."/>
            <person name="Mongue J. A."/>
            <person name="Jaron S. K."/>
        </authorList>
    </citation>
    <scope>NUCLEOTIDE SEQUENCE</scope>
</reference>
<evidence type="ECO:0000256" key="2">
    <source>
        <dbReference type="SAM" id="SignalP"/>
    </source>
</evidence>
<gene>
    <name evidence="3" type="ORF">AFUS01_LOCUS32678</name>
</gene>
<keyword evidence="1" id="KW-0175">Coiled coil</keyword>
<dbReference type="OrthoDB" id="2386367at2759"/>
<proteinExistence type="predicted"/>
<comment type="caution">
    <text evidence="3">The sequence shown here is derived from an EMBL/GenBank/DDBJ whole genome shotgun (WGS) entry which is preliminary data.</text>
</comment>
<organism evidence="3 4">
    <name type="scientific">Allacma fusca</name>
    <dbReference type="NCBI Taxonomy" id="39272"/>
    <lineage>
        <taxon>Eukaryota</taxon>
        <taxon>Metazoa</taxon>
        <taxon>Ecdysozoa</taxon>
        <taxon>Arthropoda</taxon>
        <taxon>Hexapoda</taxon>
        <taxon>Collembola</taxon>
        <taxon>Symphypleona</taxon>
        <taxon>Sminthuridae</taxon>
        <taxon>Allacma</taxon>
    </lineage>
</organism>